<organism evidence="3 5">
    <name type="scientific">Methanohalophilus euhalobius</name>
    <dbReference type="NCBI Taxonomy" id="51203"/>
    <lineage>
        <taxon>Archaea</taxon>
        <taxon>Methanobacteriati</taxon>
        <taxon>Methanobacteriota</taxon>
        <taxon>Stenosarchaea group</taxon>
        <taxon>Methanomicrobia</taxon>
        <taxon>Methanosarcinales</taxon>
        <taxon>Methanosarcinaceae</taxon>
        <taxon>Methanohalophilus</taxon>
    </lineage>
</organism>
<evidence type="ECO:0000313" key="1">
    <source>
        <dbReference type="EMBL" id="PQV43819.1"/>
    </source>
</evidence>
<dbReference type="Proteomes" id="UP000217726">
    <property type="component" value="Unassembled WGS sequence"/>
</dbReference>
<evidence type="ECO:0000313" key="7">
    <source>
        <dbReference type="Proteomes" id="UP000273978"/>
    </source>
</evidence>
<dbReference type="InterPro" id="IPR036890">
    <property type="entry name" value="HATPase_C_sf"/>
</dbReference>
<dbReference type="Proteomes" id="UP000251060">
    <property type="component" value="Unassembled WGS sequence"/>
</dbReference>
<dbReference type="Gene3D" id="3.30.565.10">
    <property type="entry name" value="Histidine kinase-like ATPase, C-terminal domain"/>
    <property type="match status" value="1"/>
</dbReference>
<dbReference type="AlphaFoldDB" id="A0A285EX15"/>
<reference evidence="1 6" key="3">
    <citation type="submission" date="2018-02" db="EMBL/GenBank/DDBJ databases">
        <title>Subsurface microbial communities from deep shales in Ohio and West Virginia, USA.</title>
        <authorList>
            <person name="Wrighton K."/>
        </authorList>
    </citation>
    <scope>NUCLEOTIDE SEQUENCE [LARGE SCALE GENOMIC DNA]</scope>
    <source>
        <strain evidence="1 6">DSM 10369</strain>
        <strain evidence="4 8">WG1_MB</strain>
    </source>
</reference>
<dbReference type="EMBL" id="PVBU01000001">
    <property type="protein sequence ID" value="PQV43819.1"/>
    <property type="molecule type" value="Genomic_DNA"/>
</dbReference>
<evidence type="ECO:0000313" key="8">
    <source>
        <dbReference type="Proteomes" id="UP000295404"/>
    </source>
</evidence>
<reference evidence="3" key="1">
    <citation type="submission" date="2017-09" db="EMBL/GenBank/DDBJ databases">
        <authorList>
            <person name="Ehlers B."/>
            <person name="Leendertz F.H."/>
        </authorList>
    </citation>
    <scope>NUCLEOTIDE SEQUENCE [LARGE SCALE GENOMIC DNA]</scope>
    <source>
        <strain evidence="3">WG-1MB</strain>
    </source>
</reference>
<dbReference type="RefSeq" id="WP_123151341.1">
    <property type="nucleotide sequence ID" value="NZ_OBDR01000002.1"/>
</dbReference>
<protein>
    <submittedName>
        <fullName evidence="2">Sensor histidine kinase</fullName>
    </submittedName>
</protein>
<proteinExistence type="predicted"/>
<dbReference type="GO" id="GO:0016301">
    <property type="term" value="F:kinase activity"/>
    <property type="evidence" value="ECO:0007669"/>
    <property type="project" value="UniProtKB-KW"/>
</dbReference>
<dbReference type="EMBL" id="SMMS01000001">
    <property type="protein sequence ID" value="TCL12796.1"/>
    <property type="molecule type" value="Genomic_DNA"/>
</dbReference>
<sequence>MDKMKVHTEGKDVDIGIDIQIKSSLLYGDRNWLTYVFLNILDNASKFTQDPVEKLP</sequence>
<keyword evidence="5" id="KW-1185">Reference proteome</keyword>
<dbReference type="EMBL" id="RJJF01000001">
    <property type="protein sequence ID" value="RNI12800.1"/>
    <property type="molecule type" value="Genomic_DNA"/>
</dbReference>
<evidence type="ECO:0000313" key="6">
    <source>
        <dbReference type="Proteomes" id="UP000251060"/>
    </source>
</evidence>
<accession>A0A285EX15</accession>
<name>A0A285EX15_9EURY</name>
<dbReference type="SUPFAM" id="SSF55874">
    <property type="entry name" value="ATPase domain of HSP90 chaperone/DNA topoisomerase II/histidine kinase"/>
    <property type="match status" value="1"/>
</dbReference>
<dbReference type="EMBL" id="OBDR01000002">
    <property type="protein sequence ID" value="SNY03592.1"/>
    <property type="molecule type" value="Genomic_DNA"/>
</dbReference>
<evidence type="ECO:0000313" key="4">
    <source>
        <dbReference type="EMBL" id="TCL12796.1"/>
    </source>
</evidence>
<keyword evidence="2" id="KW-0808">Transferase</keyword>
<evidence type="ECO:0000313" key="3">
    <source>
        <dbReference type="EMBL" id="SNY03592.1"/>
    </source>
</evidence>
<dbReference type="Proteomes" id="UP000295404">
    <property type="component" value="Unassembled WGS sequence"/>
</dbReference>
<keyword evidence="2" id="KW-0418">Kinase</keyword>
<reference evidence="5" key="2">
    <citation type="submission" date="2017-09" db="EMBL/GenBank/DDBJ databases">
        <authorList>
            <person name="Varghese N."/>
            <person name="Submissions S."/>
        </authorList>
    </citation>
    <scope>NUCLEOTIDE SEQUENCE [LARGE SCALE GENOMIC DNA]</scope>
    <source>
        <strain evidence="5">WG-1MB</strain>
    </source>
</reference>
<dbReference type="Proteomes" id="UP000273978">
    <property type="component" value="Unassembled WGS sequence"/>
</dbReference>
<gene>
    <name evidence="1" type="ORF">B0H22_101240</name>
    <name evidence="4" type="ORF">C7960_2072</name>
    <name evidence="2" type="ORF">EDD83_01370</name>
    <name evidence="3" type="ORF">SAMN06295989_10289</name>
</gene>
<evidence type="ECO:0000313" key="2">
    <source>
        <dbReference type="EMBL" id="RNI12800.1"/>
    </source>
</evidence>
<evidence type="ECO:0000313" key="5">
    <source>
        <dbReference type="Proteomes" id="UP000217726"/>
    </source>
</evidence>
<reference evidence="2 7" key="4">
    <citation type="submission" date="2018-10" db="EMBL/GenBank/DDBJ databases">
        <title>Cultivation of a novel Methanohalophilus strain from Kebrit Deep of the Red Sea and a genomic comparison of members of the genus Methanohalophilus.</title>
        <authorList>
            <person name="Guan Y."/>
            <person name="Ngugi D.K."/>
            <person name="Stingl U."/>
        </authorList>
    </citation>
    <scope>NUCLEOTIDE SEQUENCE [LARGE SCALE GENOMIC DNA]</scope>
    <source>
        <strain evidence="2 7">DSM 10369</strain>
    </source>
</reference>